<dbReference type="AlphaFoldDB" id="A0A375YQ71"/>
<dbReference type="RefSeq" id="WP_083143976.1">
    <property type="nucleotide sequence ID" value="NZ_MVID01000011.1"/>
</dbReference>
<gene>
    <name evidence="4" type="ORF">MPP7335_04888</name>
</gene>
<protein>
    <submittedName>
        <fullName evidence="4">Peptidase S15 [Thermomonospora curvata DSM]</fullName>
    </submittedName>
</protein>
<dbReference type="Pfam" id="PF02129">
    <property type="entry name" value="Peptidase_S15"/>
    <property type="match status" value="1"/>
</dbReference>
<feature type="compositionally biased region" description="Low complexity" evidence="2">
    <location>
        <begin position="135"/>
        <end position="150"/>
    </location>
</feature>
<feature type="compositionally biased region" description="Acidic residues" evidence="2">
    <location>
        <begin position="77"/>
        <end position="113"/>
    </location>
</feature>
<feature type="compositionally biased region" description="Basic and acidic residues" evidence="2">
    <location>
        <begin position="120"/>
        <end position="132"/>
    </location>
</feature>
<evidence type="ECO:0000256" key="2">
    <source>
        <dbReference type="SAM" id="MobiDB-lite"/>
    </source>
</evidence>
<organism evidence="4 5">
    <name type="scientific">Mycolicibacterium parafortuitum</name>
    <name type="common">Mycobacterium parafortuitum</name>
    <dbReference type="NCBI Taxonomy" id="39692"/>
    <lineage>
        <taxon>Bacteria</taxon>
        <taxon>Bacillati</taxon>
        <taxon>Actinomycetota</taxon>
        <taxon>Actinomycetes</taxon>
        <taxon>Mycobacteriales</taxon>
        <taxon>Mycobacteriaceae</taxon>
        <taxon>Mycolicibacterium</taxon>
    </lineage>
</organism>
<keyword evidence="1" id="KW-0378">Hydrolase</keyword>
<dbReference type="InterPro" id="IPR000383">
    <property type="entry name" value="Xaa-Pro-like_dom"/>
</dbReference>
<dbReference type="Gene3D" id="3.40.50.1820">
    <property type="entry name" value="alpha/beta hydrolase"/>
    <property type="match status" value="2"/>
</dbReference>
<keyword evidence="5" id="KW-1185">Reference proteome</keyword>
<dbReference type="SUPFAM" id="SSF53474">
    <property type="entry name" value="alpha/beta-Hydrolases"/>
    <property type="match status" value="1"/>
</dbReference>
<dbReference type="STRING" id="39692.BST38_14250"/>
<feature type="domain" description="Xaa-Pro dipeptidyl-peptidase C-terminal" evidence="3">
    <location>
        <begin position="671"/>
        <end position="869"/>
    </location>
</feature>
<sequence length="885" mass="90799">MNAARYIGRVGGLAVAFGVGTAVLGGYGVAVAKPAADGADSTVSAPSSRGAETTSVDSGDKTSTGAKPTSGSRDDTDAADDGAEDAVDDDAAIEDPADEDPADEDPAIEDPADESAAADTSRKPAKARDAAPGRESSSTDTDTDTAETTTPSAGDTAAEPAGSTDEVADVAPADRTAQALKWLSSPAAVAGRTASPTATQTATTAVSNPWAALIDSIFKPFAGGGPAGLPADSPLSWAAAAAARREALFAGPIVVDSTTMAFDDGVIYGSINATATNGRQLFYTVLGSSPEGGKTTLLSAAGGFTFLPDLAVVNAGGTDTFRVMVSQESALMVLLSRIPLLGDLVDPIVLKLQQTPILGAVLQPIIGYRVITSVTVDTGELIPENVPFAFTTKVASFDGTKISVNFFPAAGLQNGQDAETIFNGPGLGSAGYTDPTALISLANLIPGIKTLRDGGYNVVTWDPRGEYDSGGTLQLDSPFFEGRDVQALISWASTLPGVKTTAPGDPVMGMVGGSYGGGIQLVTAGIDKRVEAIVPVIAWNSLTMALYPEKAFKSGWATLLGLDLLIAGAKINAQIYPAIILGDLLGFITEVQQAIIESSGPTVLVNNITAPTLLIQGTVDGLFTLRQAFTNAAMLGANGVPVDMIWACGGHGICLNPPNDNQATHLVNATMDWLDRYVRGNELVPTGPRFEWYDQNGDYHASEVMPTESGFYGEPFVAQSGGGFLPIIPIGGSGPQTQPPTPWLLSPATASKASLALNMKIAPPEGAQFVGAPQVTLTYEGLGTATHIYGQIVDDASGLVLGNLVTAIPVTLDGRSRSVTFDLEQIAYTAGAGDTLTLQLTGFATPYLDLTQIGFIDVQGVTLSLPTVSTAEPVARELAVEVVAA</sequence>
<evidence type="ECO:0000313" key="4">
    <source>
        <dbReference type="EMBL" id="SRX83114.1"/>
    </source>
</evidence>
<dbReference type="EMBL" id="UEGS01000001">
    <property type="protein sequence ID" value="SRX83114.1"/>
    <property type="molecule type" value="Genomic_DNA"/>
</dbReference>
<evidence type="ECO:0000313" key="5">
    <source>
        <dbReference type="Proteomes" id="UP000252008"/>
    </source>
</evidence>
<accession>A0A375YQ71</accession>
<dbReference type="InterPro" id="IPR029058">
    <property type="entry name" value="AB_hydrolase_fold"/>
</dbReference>
<feature type="region of interest" description="Disordered" evidence="2">
    <location>
        <begin position="35"/>
        <end position="169"/>
    </location>
</feature>
<dbReference type="Proteomes" id="UP000252008">
    <property type="component" value="Unassembled WGS sequence"/>
</dbReference>
<evidence type="ECO:0000259" key="3">
    <source>
        <dbReference type="SMART" id="SM00939"/>
    </source>
</evidence>
<feature type="compositionally biased region" description="Polar residues" evidence="2">
    <location>
        <begin position="41"/>
        <end position="71"/>
    </location>
</feature>
<dbReference type="GO" id="GO:0008239">
    <property type="term" value="F:dipeptidyl-peptidase activity"/>
    <property type="evidence" value="ECO:0007669"/>
    <property type="project" value="InterPro"/>
</dbReference>
<dbReference type="SMART" id="SM00939">
    <property type="entry name" value="PepX_C"/>
    <property type="match status" value="1"/>
</dbReference>
<dbReference type="InterPro" id="IPR013736">
    <property type="entry name" value="Xaa-Pro_dipept_C"/>
</dbReference>
<name>A0A375YQ71_MYCPF</name>
<reference evidence="4 5" key="1">
    <citation type="submission" date="2018-05" db="EMBL/GenBank/DDBJ databases">
        <authorList>
            <consortium name="IHU Genomes"/>
        </authorList>
    </citation>
    <scope>NUCLEOTIDE SEQUENCE [LARGE SCALE GENOMIC DNA]</scope>
    <source>
        <strain evidence="4 5">P7335</strain>
    </source>
</reference>
<proteinExistence type="predicted"/>
<evidence type="ECO:0000256" key="1">
    <source>
        <dbReference type="ARBA" id="ARBA00022801"/>
    </source>
</evidence>